<feature type="transmembrane region" description="Helical" evidence="2">
    <location>
        <begin position="6"/>
        <end position="24"/>
    </location>
</feature>
<organism evidence="3 4">
    <name type="scientific">Rubritalea spongiae</name>
    <dbReference type="NCBI Taxonomy" id="430797"/>
    <lineage>
        <taxon>Bacteria</taxon>
        <taxon>Pseudomonadati</taxon>
        <taxon>Verrucomicrobiota</taxon>
        <taxon>Verrucomicrobiia</taxon>
        <taxon>Verrucomicrobiales</taxon>
        <taxon>Rubritaleaceae</taxon>
        <taxon>Rubritalea</taxon>
    </lineage>
</organism>
<dbReference type="Proteomes" id="UP001597297">
    <property type="component" value="Unassembled WGS sequence"/>
</dbReference>
<evidence type="ECO:0000313" key="3">
    <source>
        <dbReference type="EMBL" id="MFD2277787.1"/>
    </source>
</evidence>
<evidence type="ECO:0000313" key="4">
    <source>
        <dbReference type="Proteomes" id="UP001597297"/>
    </source>
</evidence>
<keyword evidence="2" id="KW-1133">Transmembrane helix</keyword>
<dbReference type="RefSeq" id="WP_377093298.1">
    <property type="nucleotide sequence ID" value="NZ_JBHSJM010000001.1"/>
</dbReference>
<name>A0ABW5E5Y5_9BACT</name>
<sequence>MNLKKFLITMGILLILGGFISDAIQFIKLFKKDPNEVIFEVPGSATFSAPKAGKYTLWHHYETLHQGEIIRNEELLPNGTRISISDESENPIPLTSDMSSSSSTGNYSKVSIGSITLDSPQTINILVSSDNEKRILSMSENSFLKHFLTLFIVTFFTFIPGIGLVIWGMLIKSPSTPPPLPPQ</sequence>
<reference evidence="4" key="1">
    <citation type="journal article" date="2019" name="Int. J. Syst. Evol. Microbiol.">
        <title>The Global Catalogue of Microorganisms (GCM) 10K type strain sequencing project: providing services to taxonomists for standard genome sequencing and annotation.</title>
        <authorList>
            <consortium name="The Broad Institute Genomics Platform"/>
            <consortium name="The Broad Institute Genome Sequencing Center for Infectious Disease"/>
            <person name="Wu L."/>
            <person name="Ma J."/>
        </authorList>
    </citation>
    <scope>NUCLEOTIDE SEQUENCE [LARGE SCALE GENOMIC DNA]</scope>
    <source>
        <strain evidence="4">JCM 16545</strain>
    </source>
</reference>
<feature type="region of interest" description="Disordered" evidence="1">
    <location>
        <begin position="82"/>
        <end position="101"/>
    </location>
</feature>
<gene>
    <name evidence="3" type="ORF">ACFSQZ_15060</name>
</gene>
<proteinExistence type="predicted"/>
<evidence type="ECO:0000256" key="1">
    <source>
        <dbReference type="SAM" id="MobiDB-lite"/>
    </source>
</evidence>
<dbReference type="EMBL" id="JBHUJC010000046">
    <property type="protein sequence ID" value="MFD2277787.1"/>
    <property type="molecule type" value="Genomic_DNA"/>
</dbReference>
<evidence type="ECO:0000256" key="2">
    <source>
        <dbReference type="SAM" id="Phobius"/>
    </source>
</evidence>
<protein>
    <recommendedName>
        <fullName evidence="5">DUF3592 domain-containing protein</fullName>
    </recommendedName>
</protein>
<feature type="transmembrane region" description="Helical" evidence="2">
    <location>
        <begin position="147"/>
        <end position="170"/>
    </location>
</feature>
<keyword evidence="2" id="KW-0812">Transmembrane</keyword>
<keyword evidence="2" id="KW-0472">Membrane</keyword>
<evidence type="ECO:0008006" key="5">
    <source>
        <dbReference type="Google" id="ProtNLM"/>
    </source>
</evidence>
<keyword evidence="4" id="KW-1185">Reference proteome</keyword>
<accession>A0ABW5E5Y5</accession>
<comment type="caution">
    <text evidence="3">The sequence shown here is derived from an EMBL/GenBank/DDBJ whole genome shotgun (WGS) entry which is preliminary data.</text>
</comment>